<dbReference type="Proteomes" id="UP000185657">
    <property type="component" value="Unassembled WGS sequence"/>
</dbReference>
<reference evidence="2 3" key="1">
    <citation type="submission" date="2016-02" db="EMBL/GenBank/DDBJ databases">
        <title>Draft genome sequence of Hydrogenophaga sp. LPB0072.</title>
        <authorList>
            <person name="Shin S.-K."/>
            <person name="Yi H."/>
        </authorList>
    </citation>
    <scope>NUCLEOTIDE SEQUENCE [LARGE SCALE GENOMIC DNA]</scope>
    <source>
        <strain evidence="2 3">LPB0072</strain>
    </source>
</reference>
<reference evidence="1 4" key="2">
    <citation type="submission" date="2016-10" db="EMBL/GenBank/DDBJ databases">
        <title>Hydorgenophaga sp. LPB0072 isolated from gastropod.</title>
        <authorList>
            <person name="Kim E."/>
            <person name="Yi H."/>
        </authorList>
    </citation>
    <scope>NUCLEOTIDE SEQUENCE [LARGE SCALE GENOMIC DNA]</scope>
    <source>
        <strain evidence="1 4">LPB0072</strain>
    </source>
</reference>
<sequence length="1265" mass="141524">MGKKSREKRERRLAESKGAPDFLLRQKMSWHDQFGESQQLKDAFLVQVRQTRALLRQYDAADVALAIGVSELWPANAGSHVKHAFAWCVFLDTPLEGRGGRRIESYADFQRFVEALYVIWPHFPTLEDFSPEADWGQTKVDLGGRFVPVFYGSSIERVPDFIEAFRITYADVPDALAQMDLVVTLQAQIIEAIPHLAQSLVVDADSGHIELPPEDFWLSCKGLLQNIGHQSTVWRQRAVPSLDGVVGGYKAPLTWDSFGNAASTGEAVPFLGVNVTGTWYPIALRSAPGTVVDHWAKKRVSVSSQVHQRLSLFVFERFDGTLPGPLMLTLDSEVCREFLISSVTSAATGVYLVCACDHEQFDKQSALAAAVLAKARKAKNIRFKIVGGPEVLLSEDGINGPSADELHIILAPTLAATSVGFLNVPDKPLRVLALADLITIFDSLENLKDLERYWDFCDQQRSALNLFSTGPADLFAAFKDADEVLVDGAIEPTMISLDPSWGTSWRFKALAEFWSMAPRTFPDSTSAWRLSEGTEGVIEMSSRGRKVIAYSTLVGNCTVQALLEVKDDLAREDGRMVDLFIQILADCTFRCRGLLAAVPLFQLNHVLFVCRRSESSTIIGDDEGTSETARNAGPVVTTAKGSCGSTAVVHLDIDVRAVLRGLTDATDGSFEVQCLAETILKSHEALDMSLPQGLEAAVLSMSGELARYTLRVGTRRVDVPEHPLVIVPRVSDYKVARKQLAEVIRDLGLAPGRYSLSEAKEKIDLARAQFRLRLEERLARLDRLQLIRACIEQHDALLATERGRIERARQSLSHEVDYDRVDAIEDARRKYGTVARHYRYLLEKAVSCQVSGPSEVTPNVLCELVGKVDWLMTLAGASDVLHNGIDVAGVPINDSFIPEVFYSDGSNDRETRFAREYAKTRLGLGENRGDAVEGESEALLESADFNNAFETDLGFNLSDLYTSLSVLAQAQHRGLAKELSLSYGASPDKLAEKLASEIKDLGQEKAERIVAFLTLSETGLLRLADRDVQEVEVPYWEHSKRVHRYAIRPLIQIGDELRWGAEAASRCMFNWMSSARDGYLPADFGWPNIELAVRQVKASIEKRLEFRSEEIFRRHAPFVARGIDFYRKFRAEKFDDVGDFDVLAYWPDQNLLVAVECKYNQPAYTMKDGRRIRDKIFGRKEDDKGQIGKVLRRGAFLEQHRTRMLELLGWPKPANVQTRYVELYVSRDIYYWMVHPPYPVPTHFVRVSTLDSWLKTELFRVAGLS</sequence>
<protein>
    <submittedName>
        <fullName evidence="1">Uncharacterized protein</fullName>
    </submittedName>
</protein>
<gene>
    <name evidence="1" type="ORF">LPB072_10070</name>
    <name evidence="2" type="ORF">LPB72_07300</name>
</gene>
<proteinExistence type="predicted"/>
<organism evidence="1 4">
    <name type="scientific">Hydrogenophaga crassostreae</name>
    <dbReference type="NCBI Taxonomy" id="1763535"/>
    <lineage>
        <taxon>Bacteria</taxon>
        <taxon>Pseudomonadati</taxon>
        <taxon>Pseudomonadota</taxon>
        <taxon>Betaproteobacteria</taxon>
        <taxon>Burkholderiales</taxon>
        <taxon>Comamonadaceae</taxon>
        <taxon>Hydrogenophaga</taxon>
    </lineage>
</organism>
<accession>A0A167IGH6</accession>
<evidence type="ECO:0000313" key="3">
    <source>
        <dbReference type="Proteomes" id="UP000185657"/>
    </source>
</evidence>
<name>A0A167IGH6_9BURK</name>
<evidence type="ECO:0000313" key="1">
    <source>
        <dbReference type="EMBL" id="AOW15535.1"/>
    </source>
</evidence>
<keyword evidence="3" id="KW-1185">Reference proteome</keyword>
<dbReference type="RefSeq" id="WP_066088352.1">
    <property type="nucleotide sequence ID" value="NZ_CP017476.1"/>
</dbReference>
<evidence type="ECO:0000313" key="2">
    <source>
        <dbReference type="EMBL" id="OAD42707.1"/>
    </source>
</evidence>
<evidence type="ECO:0000313" key="4">
    <source>
        <dbReference type="Proteomes" id="UP000185680"/>
    </source>
</evidence>
<dbReference type="EMBL" id="CP017476">
    <property type="protein sequence ID" value="AOW15535.1"/>
    <property type="molecule type" value="Genomic_DNA"/>
</dbReference>
<dbReference type="Proteomes" id="UP000185680">
    <property type="component" value="Chromosome"/>
</dbReference>
<dbReference type="STRING" id="1763535.LPB072_10070"/>
<dbReference type="KEGG" id="hyl:LPB072_10070"/>
<dbReference type="AlphaFoldDB" id="A0A167IGH6"/>
<dbReference type="EMBL" id="LVWD01000007">
    <property type="protein sequence ID" value="OAD42707.1"/>
    <property type="molecule type" value="Genomic_DNA"/>
</dbReference>